<feature type="region of interest" description="Disordered" evidence="1">
    <location>
        <begin position="142"/>
        <end position="163"/>
    </location>
</feature>
<feature type="transmembrane region" description="Helical" evidence="2">
    <location>
        <begin position="109"/>
        <end position="127"/>
    </location>
</feature>
<evidence type="ECO:0000313" key="3">
    <source>
        <dbReference type="EMBL" id="KAF2453801.1"/>
    </source>
</evidence>
<dbReference type="EMBL" id="MU001695">
    <property type="protein sequence ID" value="KAF2453801.1"/>
    <property type="molecule type" value="Genomic_DNA"/>
</dbReference>
<evidence type="ECO:0000313" key="4">
    <source>
        <dbReference type="Proteomes" id="UP000799766"/>
    </source>
</evidence>
<keyword evidence="2" id="KW-0472">Membrane</keyword>
<feature type="region of interest" description="Disordered" evidence="1">
    <location>
        <begin position="1"/>
        <end position="23"/>
    </location>
</feature>
<keyword evidence="2" id="KW-1133">Transmembrane helix</keyword>
<feature type="compositionally biased region" description="Basic and acidic residues" evidence="1">
    <location>
        <begin position="258"/>
        <end position="269"/>
    </location>
</feature>
<evidence type="ECO:0000256" key="2">
    <source>
        <dbReference type="SAM" id="Phobius"/>
    </source>
</evidence>
<keyword evidence="4" id="KW-1185">Reference proteome</keyword>
<gene>
    <name evidence="3" type="ORF">BDY21DRAFT_292432</name>
</gene>
<reference evidence="3" key="1">
    <citation type="journal article" date="2020" name="Stud. Mycol.">
        <title>101 Dothideomycetes genomes: a test case for predicting lifestyles and emergence of pathogens.</title>
        <authorList>
            <person name="Haridas S."/>
            <person name="Albert R."/>
            <person name="Binder M."/>
            <person name="Bloem J."/>
            <person name="Labutti K."/>
            <person name="Salamov A."/>
            <person name="Andreopoulos B."/>
            <person name="Baker S."/>
            <person name="Barry K."/>
            <person name="Bills G."/>
            <person name="Bluhm B."/>
            <person name="Cannon C."/>
            <person name="Castanera R."/>
            <person name="Culley D."/>
            <person name="Daum C."/>
            <person name="Ezra D."/>
            <person name="Gonzalez J."/>
            <person name="Henrissat B."/>
            <person name="Kuo A."/>
            <person name="Liang C."/>
            <person name="Lipzen A."/>
            <person name="Lutzoni F."/>
            <person name="Magnuson J."/>
            <person name="Mondo S."/>
            <person name="Nolan M."/>
            <person name="Ohm R."/>
            <person name="Pangilinan J."/>
            <person name="Park H.-J."/>
            <person name="Ramirez L."/>
            <person name="Alfaro M."/>
            <person name="Sun H."/>
            <person name="Tritt A."/>
            <person name="Yoshinaga Y."/>
            <person name="Zwiers L.-H."/>
            <person name="Turgeon B."/>
            <person name="Goodwin S."/>
            <person name="Spatafora J."/>
            <person name="Crous P."/>
            <person name="Grigoriev I."/>
        </authorList>
    </citation>
    <scope>NUCLEOTIDE SEQUENCE</scope>
    <source>
        <strain evidence="3">ATCC 16933</strain>
    </source>
</reference>
<evidence type="ECO:0000256" key="1">
    <source>
        <dbReference type="SAM" id="MobiDB-lite"/>
    </source>
</evidence>
<protein>
    <submittedName>
        <fullName evidence="3">Uncharacterized protein</fullName>
    </submittedName>
</protein>
<sequence length="285" mass="29759">MSLAYGELPPPPPGAALGDAGNANTDAGGELELRAKANRLQALLDEANCLQHSATATIDALQRNPDALAAVALTLAEISNLAAKLAPGALAALKGSFPAVVALLASPQFMIAAGVGVGVTIVALGGYKIVKRIRERKEEGMLEAPFAGGAGAPGPANDDGMDEDELRELDADMARVEMWRRGIADVQARSVGTTVDGEFVTPHASRMLVAEGALSEGDFRRKKGDAGEGGSGSGKKKGGKKEKEKERKGTRARTAKSARSERSGREREAGKRKRKEQSALRALFH</sequence>
<organism evidence="3 4">
    <name type="scientific">Lineolata rhizophorae</name>
    <dbReference type="NCBI Taxonomy" id="578093"/>
    <lineage>
        <taxon>Eukaryota</taxon>
        <taxon>Fungi</taxon>
        <taxon>Dikarya</taxon>
        <taxon>Ascomycota</taxon>
        <taxon>Pezizomycotina</taxon>
        <taxon>Dothideomycetes</taxon>
        <taxon>Dothideomycetes incertae sedis</taxon>
        <taxon>Lineolatales</taxon>
        <taxon>Lineolataceae</taxon>
        <taxon>Lineolata</taxon>
    </lineage>
</organism>
<name>A0A6A6NPY7_9PEZI</name>
<proteinExistence type="predicted"/>
<dbReference type="Proteomes" id="UP000799766">
    <property type="component" value="Unassembled WGS sequence"/>
</dbReference>
<keyword evidence="2" id="KW-0812">Transmembrane</keyword>
<dbReference type="OrthoDB" id="5402307at2759"/>
<feature type="region of interest" description="Disordered" evidence="1">
    <location>
        <begin position="219"/>
        <end position="285"/>
    </location>
</feature>
<dbReference type="AlphaFoldDB" id="A0A6A6NPY7"/>
<accession>A0A6A6NPY7</accession>